<evidence type="ECO:0000313" key="3">
    <source>
        <dbReference type="Proteomes" id="UP000756921"/>
    </source>
</evidence>
<accession>A0A9P6KWI7</accession>
<feature type="region of interest" description="Disordered" evidence="1">
    <location>
        <begin position="235"/>
        <end position="259"/>
    </location>
</feature>
<feature type="compositionally biased region" description="Low complexity" evidence="1">
    <location>
        <begin position="805"/>
        <end position="819"/>
    </location>
</feature>
<comment type="caution">
    <text evidence="2">The sequence shown here is derived from an EMBL/GenBank/DDBJ whole genome shotgun (WGS) entry which is preliminary data.</text>
</comment>
<feature type="region of interest" description="Disordered" evidence="1">
    <location>
        <begin position="696"/>
        <end position="837"/>
    </location>
</feature>
<evidence type="ECO:0000313" key="2">
    <source>
        <dbReference type="EMBL" id="KAF9741517.1"/>
    </source>
</evidence>
<feature type="region of interest" description="Disordered" evidence="1">
    <location>
        <begin position="446"/>
        <end position="485"/>
    </location>
</feature>
<feature type="compositionally biased region" description="Basic and acidic residues" evidence="1">
    <location>
        <begin position="820"/>
        <end position="837"/>
    </location>
</feature>
<feature type="compositionally biased region" description="Polar residues" evidence="1">
    <location>
        <begin position="793"/>
        <end position="804"/>
    </location>
</feature>
<name>A0A9P6KWI7_9PLEO</name>
<feature type="region of interest" description="Disordered" evidence="1">
    <location>
        <begin position="539"/>
        <end position="591"/>
    </location>
</feature>
<gene>
    <name evidence="2" type="ORF">PMIN01_01056</name>
</gene>
<feature type="compositionally biased region" description="Low complexity" evidence="1">
    <location>
        <begin position="746"/>
        <end position="758"/>
    </location>
</feature>
<dbReference type="OrthoDB" id="3937309at2759"/>
<organism evidence="2 3">
    <name type="scientific">Paraphaeosphaeria minitans</name>
    <dbReference type="NCBI Taxonomy" id="565426"/>
    <lineage>
        <taxon>Eukaryota</taxon>
        <taxon>Fungi</taxon>
        <taxon>Dikarya</taxon>
        <taxon>Ascomycota</taxon>
        <taxon>Pezizomycotina</taxon>
        <taxon>Dothideomycetes</taxon>
        <taxon>Pleosporomycetidae</taxon>
        <taxon>Pleosporales</taxon>
        <taxon>Massarineae</taxon>
        <taxon>Didymosphaeriaceae</taxon>
        <taxon>Paraphaeosphaeria</taxon>
    </lineage>
</organism>
<dbReference type="AlphaFoldDB" id="A0A9P6KWI7"/>
<reference evidence="2" key="1">
    <citation type="journal article" date="2020" name="Mol. Plant Microbe Interact.">
        <title>Genome Sequence of the Biocontrol Agent Coniothyrium minitans strain Conio (IMI 134523).</title>
        <authorList>
            <person name="Patel D."/>
            <person name="Shittu T.A."/>
            <person name="Baroncelli R."/>
            <person name="Muthumeenakshi S."/>
            <person name="Osborne T.H."/>
            <person name="Janganan T.K."/>
            <person name="Sreenivasaprasad S."/>
        </authorList>
    </citation>
    <scope>NUCLEOTIDE SEQUENCE</scope>
    <source>
        <strain evidence="2">Conio</strain>
    </source>
</reference>
<feature type="region of interest" description="Disordered" evidence="1">
    <location>
        <begin position="138"/>
        <end position="201"/>
    </location>
</feature>
<protein>
    <submittedName>
        <fullName evidence="2">Uncharacterized protein</fullName>
    </submittedName>
</protein>
<dbReference type="Proteomes" id="UP000756921">
    <property type="component" value="Unassembled WGS sequence"/>
</dbReference>
<keyword evidence="3" id="KW-1185">Reference proteome</keyword>
<feature type="compositionally biased region" description="Polar residues" evidence="1">
    <location>
        <begin position="723"/>
        <end position="743"/>
    </location>
</feature>
<proteinExistence type="predicted"/>
<feature type="region of interest" description="Disordered" evidence="1">
    <location>
        <begin position="277"/>
        <end position="407"/>
    </location>
</feature>
<feature type="compositionally biased region" description="Low complexity" evidence="1">
    <location>
        <begin position="395"/>
        <end position="404"/>
    </location>
</feature>
<dbReference type="EMBL" id="WJXW01000001">
    <property type="protein sequence ID" value="KAF9741517.1"/>
    <property type="molecule type" value="Genomic_DNA"/>
</dbReference>
<evidence type="ECO:0000256" key="1">
    <source>
        <dbReference type="SAM" id="MobiDB-lite"/>
    </source>
</evidence>
<feature type="compositionally biased region" description="Polar residues" evidence="1">
    <location>
        <begin position="759"/>
        <end position="769"/>
    </location>
</feature>
<feature type="compositionally biased region" description="Polar residues" evidence="1">
    <location>
        <begin position="337"/>
        <end position="349"/>
    </location>
</feature>
<feature type="compositionally biased region" description="Polar residues" evidence="1">
    <location>
        <begin position="369"/>
        <end position="387"/>
    </location>
</feature>
<sequence>MIRLNASELTLTPADVDGTRRRMERSQAANAPATLPARFHNPSLPPTFRARLKRGPVRARDESITTLGDVPILRPQQAVHSSVDDPGDLRDRLVGSSEAVSSGLPVSPLLRAQATLEPSATTARLTVPLPDSELRLPFRPAHQDRDSSLVTSQGDTSEEAPSPPKGHLSTPRLGRARTNSSEPGNDELPFPRHHASTDGHVDNAASLETPMRNQVCAFLRHSTQAPTLPQGISRLGEEITGNGAGQTPGNGQPAPEASSPARFIRGYWDSHQRYNFRECAPQTEPRPRTAQPFRRNRTMSSSSEPPHQPRVMRPDTSESSTAGDVFWNSPAPEPPSINDNNSLHGSSEASNDRYWSPLGTDGMGYGNPIRTTSGRHGSEASTTSQPYSFYELPDSSRQSSSTYSQPETLVQSQYDGAAPSHQVSHEISRGAYYSIQLPQNRVASGAYLRPAPPSRWPSTSSPDLAVLGQHGPSPLPSSPYNRMSSAQHRLMPSSGLINVADFVGGDQDAAGAVQRDLSSPLELIQERANAYFERISARVKTASSQTHTTGPRASTPRDHDETTNRSRVTDRQRRDSGTAGSWNGSDDSAHGRVRGRIRARMDYAPIPVPAAVDDPTLHVRVSQVPRRTVPVARAAQRSSENAPVLFSTQELRPRRLSGQRASLVPPPTRVGINVAMRGGELSTTPGTARFIIPQVQRPRDVSNHPHTHSPYPAFLSSDDDPSASDTVTPVPSTASRLAPSTHQDPIRGPRIPPRYGSRQNLPSDGSQRQPTRRAVTPIPAPLSFNRQPERGLPSTSTTLDSASGVTSRRTQVARAATRRQVMDERENATEERERQEMRGNVAAVGWRLGEEDRMDVMEETPPRMGRYERFLYE</sequence>
<feature type="compositionally biased region" description="Basic and acidic residues" evidence="1">
    <location>
        <begin position="555"/>
        <end position="576"/>
    </location>
</feature>
<feature type="compositionally biased region" description="Polar residues" evidence="1">
    <location>
        <begin position="541"/>
        <end position="552"/>
    </location>
</feature>
<feature type="compositionally biased region" description="Basic and acidic residues" evidence="1">
    <location>
        <begin position="138"/>
        <end position="147"/>
    </location>
</feature>